<dbReference type="GO" id="GO:0000145">
    <property type="term" value="C:exocyst"/>
    <property type="evidence" value="ECO:0007669"/>
    <property type="project" value="InterPro"/>
</dbReference>
<keyword evidence="5" id="KW-0175">Coiled coil</keyword>
<dbReference type="InterPro" id="IPR033961">
    <property type="entry name" value="Exo84"/>
</dbReference>
<evidence type="ECO:0000313" key="8">
    <source>
        <dbReference type="RefSeq" id="XP_039140896.1"/>
    </source>
</evidence>
<keyword evidence="7" id="KW-1185">Reference proteome</keyword>
<evidence type="ECO:0000313" key="7">
    <source>
        <dbReference type="Proteomes" id="UP001515500"/>
    </source>
</evidence>
<dbReference type="InterPro" id="IPR032403">
    <property type="entry name" value="Exo84_C"/>
</dbReference>
<evidence type="ECO:0000256" key="5">
    <source>
        <dbReference type="SAM" id="Coils"/>
    </source>
</evidence>
<name>A0AB40CQ26_DIOCR</name>
<dbReference type="GO" id="GO:0015031">
    <property type="term" value="P:protein transport"/>
    <property type="evidence" value="ECO:0007669"/>
    <property type="project" value="UniProtKB-KW"/>
</dbReference>
<protein>
    <submittedName>
        <fullName evidence="8">Exocyst complex component EXO84B-like</fullName>
    </submittedName>
</protein>
<dbReference type="InterPro" id="IPR016159">
    <property type="entry name" value="Cullin_repeat-like_dom_sf"/>
</dbReference>
<proteinExistence type="inferred from homology"/>
<dbReference type="Proteomes" id="UP001515500">
    <property type="component" value="Chromosome 15"/>
</dbReference>
<dbReference type="SUPFAM" id="SSF74788">
    <property type="entry name" value="Cullin repeat-like"/>
    <property type="match status" value="1"/>
</dbReference>
<evidence type="ECO:0000259" key="6">
    <source>
        <dbReference type="Pfam" id="PF16528"/>
    </source>
</evidence>
<feature type="domain" description="Exocyst component Exo84 C-terminal" evidence="6">
    <location>
        <begin position="161"/>
        <end position="365"/>
    </location>
</feature>
<evidence type="ECO:0000256" key="3">
    <source>
        <dbReference type="ARBA" id="ARBA00022483"/>
    </source>
</evidence>
<feature type="coiled-coil region" evidence="5">
    <location>
        <begin position="169"/>
        <end position="196"/>
    </location>
</feature>
<keyword evidence="4" id="KW-0653">Protein transport</keyword>
<dbReference type="GO" id="GO:0006887">
    <property type="term" value="P:exocytosis"/>
    <property type="evidence" value="ECO:0007669"/>
    <property type="project" value="UniProtKB-KW"/>
</dbReference>
<dbReference type="PANTHER" id="PTHR21426:SF12">
    <property type="entry name" value="EXOCYST COMPLEX COMPONENT 8"/>
    <property type="match status" value="1"/>
</dbReference>
<evidence type="ECO:0000256" key="1">
    <source>
        <dbReference type="ARBA" id="ARBA00007210"/>
    </source>
</evidence>
<dbReference type="GO" id="GO:0006893">
    <property type="term" value="P:Golgi to plasma membrane transport"/>
    <property type="evidence" value="ECO:0007669"/>
    <property type="project" value="TreeGrafter"/>
</dbReference>
<dbReference type="GeneID" id="120278061"/>
<keyword evidence="2" id="KW-0813">Transport</keyword>
<dbReference type="RefSeq" id="XP_039140896.1">
    <property type="nucleotide sequence ID" value="XM_039284962.1"/>
</dbReference>
<dbReference type="Pfam" id="PF16528">
    <property type="entry name" value="Exo84_C"/>
    <property type="match status" value="1"/>
</dbReference>
<gene>
    <name evidence="8" type="primary">LOC120278061</name>
</gene>
<dbReference type="Gene3D" id="1.20.58.1220">
    <property type="entry name" value="Exo84p, C-terminal helical domain"/>
    <property type="match status" value="1"/>
</dbReference>
<dbReference type="AlphaFoldDB" id="A0AB40CQ26"/>
<reference evidence="8" key="1">
    <citation type="submission" date="2025-08" db="UniProtKB">
        <authorList>
            <consortium name="RefSeq"/>
        </authorList>
    </citation>
    <scope>IDENTIFICATION</scope>
</reference>
<organism evidence="7 8">
    <name type="scientific">Dioscorea cayennensis subsp. rotundata</name>
    <name type="common">White Guinea yam</name>
    <name type="synonym">Dioscorea rotundata</name>
    <dbReference type="NCBI Taxonomy" id="55577"/>
    <lineage>
        <taxon>Eukaryota</taxon>
        <taxon>Viridiplantae</taxon>
        <taxon>Streptophyta</taxon>
        <taxon>Embryophyta</taxon>
        <taxon>Tracheophyta</taxon>
        <taxon>Spermatophyta</taxon>
        <taxon>Magnoliopsida</taxon>
        <taxon>Liliopsida</taxon>
        <taxon>Dioscoreales</taxon>
        <taxon>Dioscoreaceae</taxon>
        <taxon>Dioscorea</taxon>
    </lineage>
</organism>
<sequence>MAAAKLPGSKFSVPTRTVAKLRHANGGVGKRVSLLDTLQIFNSENFDSEAYVRSKCGRMSEEEIGRFRSYLLDLKEGSVEEQRRSFYTNYDAYLRTSKELSNIEGDLLSMRNLLSTQVALICELTEGNPVESLCADSGGFVEDDLSNFEYREPSYVDKLCTELADKLEILVAERRVDEALDALDEAELVAAEAKANQTPRPAELLSLQITITENRRKLADQLAEVACKSSARGIKFHGALLALRRLGDGPRAHKLLLNGHHERLQLNMKSIQPTSTSYEAYTNALSQLVFSAIAQAMHDSQAFFADESAYASELVQWSTKRAEAFAELVKNHVLDSCADDGGLRTATECIQTALGHCSLLEAQGFSLSWLLLQHFGPIVEEALDANLKIIEGHTAELAAADDWVLIHPPSLLSSYKTSSTAAGSQPKLSKSAHCFHSMVQDLLEDARPLLSTQFAGSTLDGFFRVFDSYINLLINALPCSVEDEANIEVSGNKMVSVAETEEQQLALLVNASVLAEGLLPQAATKLAPIFQDSNSRQTTSDRSNFLSEIRKWKRKLQCSVDRLRVSFCNQQMFALILTECGDCLFNAEMYLNIDGRIDDPEWSPSPVFQDLFRKLRRMASIAADMFVGRERFASLLMMKVLQTFISLISDDHEFWAVIEKGPRPLGPLGLQQFYLDMQFVLAFGQSRFLSRHACQLIKDIIERAMVSFSTTGMDPDSVLPDDDWFVAIVRETVNLITGRSRTGTSDRDVSSPTASLSALSLSSFRSLGSSNF</sequence>
<dbReference type="PANTHER" id="PTHR21426">
    <property type="entry name" value="EXOCYST COMPLEX COMPONENT 8"/>
    <property type="match status" value="1"/>
</dbReference>
<accession>A0AB40CQ26</accession>
<evidence type="ECO:0000256" key="2">
    <source>
        <dbReference type="ARBA" id="ARBA00022448"/>
    </source>
</evidence>
<keyword evidence="3" id="KW-0268">Exocytosis</keyword>
<comment type="similarity">
    <text evidence="1">Belongs to the EXO84 family.</text>
</comment>
<dbReference type="Pfam" id="PF08700">
    <property type="entry name" value="VPS51_Exo84_N"/>
    <property type="match status" value="1"/>
</dbReference>
<dbReference type="InterPro" id="IPR042560">
    <property type="entry name" value="Exo84_C_2"/>
</dbReference>
<evidence type="ECO:0000256" key="4">
    <source>
        <dbReference type="ARBA" id="ARBA00022927"/>
    </source>
</evidence>